<feature type="transmembrane region" description="Helical" evidence="8">
    <location>
        <begin position="140"/>
        <end position="161"/>
    </location>
</feature>
<organism evidence="10 11">
    <name type="scientific">Fusarium poae</name>
    <dbReference type="NCBI Taxonomy" id="36050"/>
    <lineage>
        <taxon>Eukaryota</taxon>
        <taxon>Fungi</taxon>
        <taxon>Dikarya</taxon>
        <taxon>Ascomycota</taxon>
        <taxon>Pezizomycotina</taxon>
        <taxon>Sordariomycetes</taxon>
        <taxon>Hypocreomycetidae</taxon>
        <taxon>Hypocreales</taxon>
        <taxon>Nectriaceae</taxon>
        <taxon>Fusarium</taxon>
    </lineage>
</organism>
<reference evidence="10 11" key="1">
    <citation type="submission" date="2016-06" db="EMBL/GenBank/DDBJ databases">
        <title>Living apart together: crosstalk between the core and supernumerary genomes in a fungal plant pathogen.</title>
        <authorList>
            <person name="Vanheule A."/>
            <person name="Audenaert K."/>
            <person name="Warris S."/>
            <person name="Van De Geest H."/>
            <person name="Schijlen E."/>
            <person name="Hofte M."/>
            <person name="De Saeger S."/>
            <person name="Haesaert G."/>
            <person name="Waalwijk C."/>
            <person name="Van Der Lee T."/>
        </authorList>
    </citation>
    <scope>NUCLEOTIDE SEQUENCE [LARGE SCALE GENOMIC DNA]</scope>
    <source>
        <strain evidence="10 11">2516</strain>
    </source>
</reference>
<feature type="transmembrane region" description="Helical" evidence="8">
    <location>
        <begin position="115"/>
        <end position="134"/>
    </location>
</feature>
<dbReference type="InterPro" id="IPR036259">
    <property type="entry name" value="MFS_trans_sf"/>
</dbReference>
<dbReference type="AlphaFoldDB" id="A0A1B8AIA1"/>
<dbReference type="InterPro" id="IPR011701">
    <property type="entry name" value="MFS"/>
</dbReference>
<feature type="transmembrane region" description="Helical" evidence="8">
    <location>
        <begin position="286"/>
        <end position="308"/>
    </location>
</feature>
<keyword evidence="11" id="KW-1185">Reference proteome</keyword>
<feature type="region of interest" description="Disordered" evidence="7">
    <location>
        <begin position="1"/>
        <end position="33"/>
    </location>
</feature>
<feature type="transmembrane region" description="Helical" evidence="8">
    <location>
        <begin position="173"/>
        <end position="197"/>
    </location>
</feature>
<feature type="transmembrane region" description="Helical" evidence="8">
    <location>
        <begin position="320"/>
        <end position="339"/>
    </location>
</feature>
<dbReference type="PANTHER" id="PTHR23502:SF51">
    <property type="entry name" value="QUINIDINE RESISTANCE PROTEIN 1-RELATED"/>
    <property type="match status" value="1"/>
</dbReference>
<proteinExistence type="predicted"/>
<evidence type="ECO:0000256" key="8">
    <source>
        <dbReference type="SAM" id="Phobius"/>
    </source>
</evidence>
<dbReference type="OMA" id="HERWGIV"/>
<evidence type="ECO:0000256" key="3">
    <source>
        <dbReference type="ARBA" id="ARBA00022692"/>
    </source>
</evidence>
<dbReference type="InterPro" id="IPR020846">
    <property type="entry name" value="MFS_dom"/>
</dbReference>
<feature type="domain" description="Major facilitator superfamily (MFS) profile" evidence="9">
    <location>
        <begin position="49"/>
        <end position="494"/>
    </location>
</feature>
<feature type="transmembrane region" description="Helical" evidence="8">
    <location>
        <begin position="380"/>
        <end position="398"/>
    </location>
</feature>
<evidence type="ECO:0000259" key="9">
    <source>
        <dbReference type="PROSITE" id="PS50850"/>
    </source>
</evidence>
<keyword evidence="3 8" id="KW-0812">Transmembrane</keyword>
<dbReference type="Gene3D" id="1.20.1720.10">
    <property type="entry name" value="Multidrug resistance protein D"/>
    <property type="match status" value="1"/>
</dbReference>
<evidence type="ECO:0000256" key="1">
    <source>
        <dbReference type="ARBA" id="ARBA00004141"/>
    </source>
</evidence>
<dbReference type="PANTHER" id="PTHR23502">
    <property type="entry name" value="MAJOR FACILITATOR SUPERFAMILY"/>
    <property type="match status" value="1"/>
</dbReference>
<feature type="transmembrane region" description="Helical" evidence="8">
    <location>
        <begin position="82"/>
        <end position="103"/>
    </location>
</feature>
<dbReference type="EMBL" id="LYXU01000004">
    <property type="protein sequence ID" value="OBS20014.1"/>
    <property type="molecule type" value="Genomic_DNA"/>
</dbReference>
<evidence type="ECO:0000313" key="10">
    <source>
        <dbReference type="EMBL" id="OBS20014.1"/>
    </source>
</evidence>
<keyword evidence="4 8" id="KW-1133">Transmembrane helix</keyword>
<accession>A0A1B8AIA1</accession>
<dbReference type="Pfam" id="PF07690">
    <property type="entry name" value="MFS_1"/>
    <property type="match status" value="1"/>
</dbReference>
<sequence>MANAADEQKSDKYGPGPDQSGLPPVPPSQLQSSVPCPHSLFTRHERWGIVLMISMAGWFSTLSSFIYYPAIPVIADDLDSSISMIDLTVTSYLVVSAIAPAIVGDAADTFGRRPLYTITLTLYVAANIGIALQHSAVALLILRMLQSAGISGTFSVAYGVIADISTPMERGAFVSALSFGITTAPSLGPVLGGAFAAGPGWRWIFWFLIMASGFCLVVMTLALPESHHSIVGNGGTKPSRLYRPLLPRIMRPWDQNRGPVAPITSRSGRRCPNPIKSLQILTRKDVTISIMPGSFLYTVYCCIHASLATTLIQSYHIKEWQAGLAYLPFGVGAIISTIVSSKWIDYDYRIVAEAHGLPINKVSGDDLLHFPIEKARMKSVFPVTFAAFASVLAYGWLLHATVHLAGPLACLFVAGFSIQTCFNINNTLLVDINQDAPATAQASSNIIRCILSAAMIVVLQRMINTLGFGWTFTILSSFCLIAGIFYFLELKCGRKWRLARHGITLD</sequence>
<comment type="caution">
    <text evidence="10">The sequence shown here is derived from an EMBL/GenBank/DDBJ whole genome shotgun (WGS) entry which is preliminary data.</text>
</comment>
<dbReference type="Gene3D" id="1.20.1250.20">
    <property type="entry name" value="MFS general substrate transporter like domains"/>
    <property type="match status" value="1"/>
</dbReference>
<feature type="transmembrane region" description="Helical" evidence="8">
    <location>
        <begin position="404"/>
        <end position="424"/>
    </location>
</feature>
<dbReference type="GO" id="GO:0022857">
    <property type="term" value="F:transmembrane transporter activity"/>
    <property type="evidence" value="ECO:0007669"/>
    <property type="project" value="InterPro"/>
</dbReference>
<gene>
    <name evidence="10" type="ORF">FPOA_11736</name>
</gene>
<protein>
    <recommendedName>
        <fullName evidence="9">Major facilitator superfamily (MFS) profile domain-containing protein</fullName>
    </recommendedName>
</protein>
<feature type="compositionally biased region" description="Basic and acidic residues" evidence="7">
    <location>
        <begin position="1"/>
        <end position="12"/>
    </location>
</feature>
<feature type="transmembrane region" description="Helical" evidence="8">
    <location>
        <begin position="203"/>
        <end position="223"/>
    </location>
</feature>
<keyword evidence="2" id="KW-0813">Transport</keyword>
<evidence type="ECO:0000313" key="11">
    <source>
        <dbReference type="Proteomes" id="UP000091967"/>
    </source>
</evidence>
<evidence type="ECO:0000256" key="4">
    <source>
        <dbReference type="ARBA" id="ARBA00022989"/>
    </source>
</evidence>
<evidence type="ECO:0000256" key="6">
    <source>
        <dbReference type="ARBA" id="ARBA00023180"/>
    </source>
</evidence>
<dbReference type="SUPFAM" id="SSF103473">
    <property type="entry name" value="MFS general substrate transporter"/>
    <property type="match status" value="1"/>
</dbReference>
<name>A0A1B8AIA1_FUSPO</name>
<evidence type="ECO:0000256" key="2">
    <source>
        <dbReference type="ARBA" id="ARBA00022448"/>
    </source>
</evidence>
<evidence type="ECO:0000256" key="5">
    <source>
        <dbReference type="ARBA" id="ARBA00023136"/>
    </source>
</evidence>
<keyword evidence="5 8" id="KW-0472">Membrane</keyword>
<dbReference type="PROSITE" id="PS50850">
    <property type="entry name" value="MFS"/>
    <property type="match status" value="1"/>
</dbReference>
<dbReference type="STRING" id="36050.A0A1B8AIA1"/>
<feature type="transmembrane region" description="Helical" evidence="8">
    <location>
        <begin position="47"/>
        <end position="70"/>
    </location>
</feature>
<feature type="transmembrane region" description="Helical" evidence="8">
    <location>
        <begin position="445"/>
        <end position="463"/>
    </location>
</feature>
<keyword evidence="6" id="KW-0325">Glycoprotein</keyword>
<feature type="transmembrane region" description="Helical" evidence="8">
    <location>
        <begin position="469"/>
        <end position="488"/>
    </location>
</feature>
<evidence type="ECO:0000256" key="7">
    <source>
        <dbReference type="SAM" id="MobiDB-lite"/>
    </source>
</evidence>
<dbReference type="GO" id="GO:0005886">
    <property type="term" value="C:plasma membrane"/>
    <property type="evidence" value="ECO:0007669"/>
    <property type="project" value="TreeGrafter"/>
</dbReference>
<comment type="subcellular location">
    <subcellularLocation>
        <location evidence="1">Membrane</location>
        <topology evidence="1">Multi-pass membrane protein</topology>
    </subcellularLocation>
</comment>
<dbReference type="Proteomes" id="UP000091967">
    <property type="component" value="Unassembled WGS sequence"/>
</dbReference>